<keyword evidence="5" id="KW-0963">Cytoplasm</keyword>
<dbReference type="Pfam" id="PF23202">
    <property type="entry name" value="PAH_ZNF598"/>
    <property type="match status" value="1"/>
</dbReference>
<dbReference type="GO" id="GO:0016567">
    <property type="term" value="P:protein ubiquitination"/>
    <property type="evidence" value="ECO:0007669"/>
    <property type="project" value="TreeGrafter"/>
</dbReference>
<evidence type="ECO:0000256" key="12">
    <source>
        <dbReference type="PROSITE-ProRule" id="PRU00175"/>
    </source>
</evidence>
<dbReference type="Gene3D" id="3.30.40.10">
    <property type="entry name" value="Zinc/RING finger domain, C3HC4 (zinc finger)"/>
    <property type="match status" value="1"/>
</dbReference>
<feature type="domain" description="RING-type" evidence="14">
    <location>
        <begin position="33"/>
        <end position="73"/>
    </location>
</feature>
<dbReference type="PANTHER" id="PTHR22938">
    <property type="entry name" value="ZINC FINGER PROTEIN 598"/>
    <property type="match status" value="1"/>
</dbReference>
<dbReference type="PROSITE" id="PS00028">
    <property type="entry name" value="ZINC_FINGER_C2H2_1"/>
    <property type="match status" value="1"/>
</dbReference>
<name>T2MAZ2_HYDVU</name>
<dbReference type="EC" id="2.3.2.27" evidence="4"/>
<dbReference type="InterPro" id="IPR041888">
    <property type="entry name" value="RING-HC_ZNF598/HEL2"/>
</dbReference>
<dbReference type="AlphaFoldDB" id="T2MAZ2"/>
<feature type="compositionally biased region" description="Polar residues" evidence="13">
    <location>
        <begin position="709"/>
        <end position="728"/>
    </location>
</feature>
<keyword evidence="7" id="KW-0808">Transferase</keyword>
<evidence type="ECO:0000256" key="10">
    <source>
        <dbReference type="ARBA" id="ARBA00022833"/>
    </source>
</evidence>
<keyword evidence="10" id="KW-0862">Zinc</keyword>
<dbReference type="CDD" id="cd16615">
    <property type="entry name" value="RING-HC_ZNF598"/>
    <property type="match status" value="1"/>
</dbReference>
<evidence type="ECO:0000256" key="5">
    <source>
        <dbReference type="ARBA" id="ARBA00022490"/>
    </source>
</evidence>
<keyword evidence="8" id="KW-0479">Metal-binding</keyword>
<dbReference type="PROSITE" id="PS50089">
    <property type="entry name" value="ZF_RING_2"/>
    <property type="match status" value="1"/>
</dbReference>
<dbReference type="InterPro" id="IPR013087">
    <property type="entry name" value="Znf_C2H2_type"/>
</dbReference>
<dbReference type="Pfam" id="PF25447">
    <property type="entry name" value="RING_ZNF598"/>
    <property type="match status" value="1"/>
</dbReference>
<dbReference type="InterPro" id="IPR044288">
    <property type="entry name" value="ZNF598/HEL2"/>
</dbReference>
<dbReference type="OrthoDB" id="3838338at2759"/>
<keyword evidence="6" id="KW-0597">Phosphoprotein</keyword>
<sequence>VFLVLCFKMSSDINITSPDNSELVDTVSEDNLCTVCCENIKFVAIGPCDHPVCYKCSARMRVLSKQIYCSTCRADMSQVVFCKSIKKFSSFSLHNLPGNRKYGIRFEDKLIQSEFQHLIANICVLCNNKNNIFLTLHDLKSHLRKAHEKQMCDICVENLTVFPHELKIYSKKDLVKHRKEGDEDEKSHRGHPECRFCSERYFDNDLLLFHLRKNHFWCHFCEHDGRQDYYDVYDDLRQHFANKHYLCEDGNCVNEKYTSVFRDKIDFQAHKLAQHVKKMNKLEAKEARKVEIDIRYERRQPQSNLVNAADYEDINPVENKKNRMGAPNLLQNNASSFNSSSSFEINGKDYDYVVKERRKLDVRTNQKENIQSLENRSTLSSENNTKRDYYQDNDGVIGMSEHINKQIVEASQTNNAKDFVEPAPIVKEKIEKYSDSSIGDNSLRAESDFPSLPGSSHVPFQPAKSLKEKHDEAFPALTSSIKLNNEVVSASKFTAPHASLLVKTVKCKKKSAGKWSKQKDEVNTINEDFPSLSTLTVDLTPLSETQNPKKSIKTVKTENVNNLKKKCPPGLCESKQISNNVLKSTINTSRRNPPGLDVSKNIVETKSMPPGLSIKSPIDPNEIKKERNLNLLAMLKMYLDDFNLGVFKDLSGDFRRGLITPEKYYREISHLLGDNIKYVFSELVALLPDEDKQQELFLVHNNNIISQQSKPESSADYTSKNQWKSKQNPKIEPIIENPDCGTFIPQALSHMESHQESFPALPTASKKKNYFNSTNGHRNVSLKNAWAK</sequence>
<feature type="compositionally biased region" description="Low complexity" evidence="13">
    <location>
        <begin position="332"/>
        <end position="341"/>
    </location>
</feature>
<dbReference type="InterPro" id="IPR013083">
    <property type="entry name" value="Znf_RING/FYVE/PHD"/>
</dbReference>
<comment type="catalytic activity">
    <reaction evidence="1">
        <text>S-ubiquitinyl-[E2 ubiquitin-conjugating enzyme]-L-cysteine + [acceptor protein]-L-lysine = [E2 ubiquitin-conjugating enzyme]-L-cysteine + N(6)-ubiquitinyl-[acceptor protein]-L-lysine.</text>
        <dbReference type="EC" id="2.3.2.27"/>
    </reaction>
</comment>
<evidence type="ECO:0000313" key="15">
    <source>
        <dbReference type="EMBL" id="CDG69082.1"/>
    </source>
</evidence>
<dbReference type="GO" id="GO:0005737">
    <property type="term" value="C:cytoplasm"/>
    <property type="evidence" value="ECO:0007669"/>
    <property type="project" value="UniProtKB-SubCell"/>
</dbReference>
<evidence type="ECO:0000256" key="9">
    <source>
        <dbReference type="ARBA" id="ARBA00022771"/>
    </source>
</evidence>
<evidence type="ECO:0000256" key="6">
    <source>
        <dbReference type="ARBA" id="ARBA00022553"/>
    </source>
</evidence>
<comment type="subcellular location">
    <subcellularLocation>
        <location evidence="2">Cytoplasm</location>
    </subcellularLocation>
</comment>
<keyword evidence="9 12" id="KW-0863">Zinc-finger</keyword>
<feature type="region of interest" description="Disordered" evidence="13">
    <location>
        <begin position="709"/>
        <end position="730"/>
    </location>
</feature>
<comment type="pathway">
    <text evidence="3">Protein modification; protein ubiquitination.</text>
</comment>
<feature type="non-terminal residue" evidence="15">
    <location>
        <position position="1"/>
    </location>
</feature>
<feature type="region of interest" description="Disordered" evidence="13">
    <location>
        <begin position="318"/>
        <end position="341"/>
    </location>
</feature>
<dbReference type="GO" id="GO:0008270">
    <property type="term" value="F:zinc ion binding"/>
    <property type="evidence" value="ECO:0007669"/>
    <property type="project" value="UniProtKB-KW"/>
</dbReference>
<feature type="compositionally biased region" description="Polar residues" evidence="13">
    <location>
        <begin position="367"/>
        <end position="383"/>
    </location>
</feature>
<evidence type="ECO:0000259" key="14">
    <source>
        <dbReference type="PROSITE" id="PS50089"/>
    </source>
</evidence>
<dbReference type="GO" id="GO:0061630">
    <property type="term" value="F:ubiquitin protein ligase activity"/>
    <property type="evidence" value="ECO:0007669"/>
    <property type="project" value="UniProtKB-EC"/>
</dbReference>
<organism evidence="15">
    <name type="scientific">Hydra vulgaris</name>
    <name type="common">Hydra</name>
    <name type="synonym">Hydra attenuata</name>
    <dbReference type="NCBI Taxonomy" id="6087"/>
    <lineage>
        <taxon>Eukaryota</taxon>
        <taxon>Metazoa</taxon>
        <taxon>Cnidaria</taxon>
        <taxon>Hydrozoa</taxon>
        <taxon>Hydroidolina</taxon>
        <taxon>Anthoathecata</taxon>
        <taxon>Aplanulata</taxon>
        <taxon>Hydridae</taxon>
        <taxon>Hydra</taxon>
    </lineage>
</organism>
<reference evidence="15" key="1">
    <citation type="journal article" date="2013" name="Genome Biol. Evol.">
        <title>Punctuated emergences of genetic and phenotypic innovations in eumetazoan, bilaterian, euteleostome, and hominidae ancestors.</title>
        <authorList>
            <person name="Wenger Y."/>
            <person name="Galliot B."/>
        </authorList>
    </citation>
    <scope>NUCLEOTIDE SEQUENCE</scope>
    <source>
        <tissue evidence="15">Whole animals</tissue>
    </source>
</reference>
<dbReference type="EMBL" id="HAAD01002850">
    <property type="protein sequence ID" value="CDG69082.1"/>
    <property type="molecule type" value="mRNA"/>
</dbReference>
<proteinExistence type="evidence at transcript level"/>
<accession>T2MAZ2</accession>
<evidence type="ECO:0000256" key="13">
    <source>
        <dbReference type="SAM" id="MobiDB-lite"/>
    </source>
</evidence>
<dbReference type="SUPFAM" id="SSF57850">
    <property type="entry name" value="RING/U-box"/>
    <property type="match status" value="1"/>
</dbReference>
<dbReference type="GO" id="GO:0072344">
    <property type="term" value="P:rescue of stalled ribosome"/>
    <property type="evidence" value="ECO:0007669"/>
    <property type="project" value="InterPro"/>
</dbReference>
<evidence type="ECO:0000256" key="3">
    <source>
        <dbReference type="ARBA" id="ARBA00004906"/>
    </source>
</evidence>
<dbReference type="PANTHER" id="PTHR22938:SF0">
    <property type="entry name" value="E3 UBIQUITIN-PROTEIN LIGASE ZNF598"/>
    <property type="match status" value="1"/>
</dbReference>
<dbReference type="SMART" id="SM00355">
    <property type="entry name" value="ZnF_C2H2"/>
    <property type="match status" value="4"/>
</dbReference>
<protein>
    <recommendedName>
        <fullName evidence="4">RING-type E3 ubiquitin transferase</fullName>
        <ecNumber evidence="4">2.3.2.27</ecNumber>
    </recommendedName>
</protein>
<dbReference type="InterPro" id="IPR057634">
    <property type="entry name" value="PAH_ZNF598/HEL2"/>
</dbReference>
<comment type="similarity">
    <text evidence="11">Belongs to the ZNF598/HEL2 family.</text>
</comment>
<evidence type="ECO:0000256" key="4">
    <source>
        <dbReference type="ARBA" id="ARBA00012483"/>
    </source>
</evidence>
<evidence type="ECO:0000256" key="8">
    <source>
        <dbReference type="ARBA" id="ARBA00022723"/>
    </source>
</evidence>
<evidence type="ECO:0000256" key="11">
    <source>
        <dbReference type="ARBA" id="ARBA00035113"/>
    </source>
</evidence>
<evidence type="ECO:0000256" key="1">
    <source>
        <dbReference type="ARBA" id="ARBA00000900"/>
    </source>
</evidence>
<feature type="region of interest" description="Disordered" evidence="13">
    <location>
        <begin position="364"/>
        <end position="390"/>
    </location>
</feature>
<dbReference type="GO" id="GO:0043022">
    <property type="term" value="F:ribosome binding"/>
    <property type="evidence" value="ECO:0007669"/>
    <property type="project" value="TreeGrafter"/>
</dbReference>
<dbReference type="InterPro" id="IPR001841">
    <property type="entry name" value="Znf_RING"/>
</dbReference>
<evidence type="ECO:0000256" key="2">
    <source>
        <dbReference type="ARBA" id="ARBA00004496"/>
    </source>
</evidence>
<gene>
    <name evidence="15" type="primary">ZNF598</name>
</gene>
<evidence type="ECO:0000256" key="7">
    <source>
        <dbReference type="ARBA" id="ARBA00022679"/>
    </source>
</evidence>